<comment type="caution">
    <text evidence="1">The sequence shown here is derived from an EMBL/GenBank/DDBJ whole genome shotgun (WGS) entry which is preliminary data.</text>
</comment>
<dbReference type="AlphaFoldDB" id="A0AAE0YA67"/>
<gene>
    <name evidence="1" type="ORF">RRG08_034782</name>
</gene>
<proteinExistence type="predicted"/>
<sequence length="197" mass="21245">MIAYKWKDLNQSQDISVNSPVSLPQETAGHNGYKFVASSRRGTGGHLLGHALHRCLLRLLHSGIRRLHGLSLLVAAALLSVAWATPCTDICFGTCDIAAETHRIFLPLFRAFVQPNLDFCRSVCSVTCNCVDTCQGACGSQLATCRDVPSIGFFHFIQCQVEFTACGTVCSTQCSMSAAAGVLDRVSKTLLPPPEEV</sequence>
<evidence type="ECO:0000313" key="1">
    <source>
        <dbReference type="EMBL" id="KAK3738492.1"/>
    </source>
</evidence>
<name>A0AAE0YA67_9GAST</name>
<keyword evidence="2" id="KW-1185">Reference proteome</keyword>
<accession>A0AAE0YA67</accession>
<protein>
    <submittedName>
        <fullName evidence="1">Uncharacterized protein</fullName>
    </submittedName>
</protein>
<dbReference type="EMBL" id="JAWDGP010006596">
    <property type="protein sequence ID" value="KAK3738492.1"/>
    <property type="molecule type" value="Genomic_DNA"/>
</dbReference>
<dbReference type="Proteomes" id="UP001283361">
    <property type="component" value="Unassembled WGS sequence"/>
</dbReference>
<organism evidence="1 2">
    <name type="scientific">Elysia crispata</name>
    <name type="common">lettuce slug</name>
    <dbReference type="NCBI Taxonomy" id="231223"/>
    <lineage>
        <taxon>Eukaryota</taxon>
        <taxon>Metazoa</taxon>
        <taxon>Spiralia</taxon>
        <taxon>Lophotrochozoa</taxon>
        <taxon>Mollusca</taxon>
        <taxon>Gastropoda</taxon>
        <taxon>Heterobranchia</taxon>
        <taxon>Euthyneura</taxon>
        <taxon>Panpulmonata</taxon>
        <taxon>Sacoglossa</taxon>
        <taxon>Placobranchoidea</taxon>
        <taxon>Plakobranchidae</taxon>
        <taxon>Elysia</taxon>
    </lineage>
</organism>
<evidence type="ECO:0000313" key="2">
    <source>
        <dbReference type="Proteomes" id="UP001283361"/>
    </source>
</evidence>
<reference evidence="1" key="1">
    <citation type="journal article" date="2023" name="G3 (Bethesda)">
        <title>A reference genome for the long-term kleptoplast-retaining sea slug Elysia crispata morphotype clarki.</title>
        <authorList>
            <person name="Eastman K.E."/>
            <person name="Pendleton A.L."/>
            <person name="Shaikh M.A."/>
            <person name="Suttiyut T."/>
            <person name="Ogas R."/>
            <person name="Tomko P."/>
            <person name="Gavelis G."/>
            <person name="Widhalm J.R."/>
            <person name="Wisecaver J.H."/>
        </authorList>
    </citation>
    <scope>NUCLEOTIDE SEQUENCE</scope>
    <source>
        <strain evidence="1">ECLA1</strain>
    </source>
</reference>